<dbReference type="InterPro" id="IPR019199">
    <property type="entry name" value="Virulence_VapD/CRISPR_Cas2"/>
</dbReference>
<dbReference type="HAMAP" id="MF_01471">
    <property type="entry name" value="Cas2"/>
    <property type="match status" value="1"/>
</dbReference>
<accession>A0ABS1WXW1</accession>
<evidence type="ECO:0000256" key="4">
    <source>
        <dbReference type="ARBA" id="ARBA00022723"/>
    </source>
</evidence>
<evidence type="ECO:0000313" key="11">
    <source>
        <dbReference type="Proteomes" id="UP000661077"/>
    </source>
</evidence>
<dbReference type="GO" id="GO:0004519">
    <property type="term" value="F:endonuclease activity"/>
    <property type="evidence" value="ECO:0007669"/>
    <property type="project" value="UniProtKB-KW"/>
</dbReference>
<feature type="binding site" evidence="9">
    <location>
        <position position="12"/>
    </location>
    <ligand>
        <name>Mg(2+)</name>
        <dbReference type="ChEBI" id="CHEBI:18420"/>
        <note>catalytic</note>
    </ligand>
</feature>
<evidence type="ECO:0000256" key="1">
    <source>
        <dbReference type="ARBA" id="ARBA00001946"/>
    </source>
</evidence>
<evidence type="ECO:0000256" key="2">
    <source>
        <dbReference type="ARBA" id="ARBA00009959"/>
    </source>
</evidence>
<protein>
    <recommendedName>
        <fullName evidence="9">CRISPR-associated endoribonuclease Cas2</fullName>
        <ecNumber evidence="9">3.1.-.-</ecNumber>
    </recommendedName>
</protein>
<organism evidence="10 11">
    <name type="scientific">Steroidobacter gossypii</name>
    <dbReference type="NCBI Taxonomy" id="2805490"/>
    <lineage>
        <taxon>Bacteria</taxon>
        <taxon>Pseudomonadati</taxon>
        <taxon>Pseudomonadota</taxon>
        <taxon>Gammaproteobacteria</taxon>
        <taxon>Steroidobacterales</taxon>
        <taxon>Steroidobacteraceae</taxon>
        <taxon>Steroidobacter</taxon>
    </lineage>
</organism>
<dbReference type="SUPFAM" id="SSF143430">
    <property type="entry name" value="TTP0101/SSO1404-like"/>
    <property type="match status" value="1"/>
</dbReference>
<evidence type="ECO:0000256" key="7">
    <source>
        <dbReference type="ARBA" id="ARBA00022842"/>
    </source>
</evidence>
<evidence type="ECO:0000256" key="9">
    <source>
        <dbReference type="HAMAP-Rule" id="MF_01471"/>
    </source>
</evidence>
<gene>
    <name evidence="9 10" type="primary">cas2</name>
    <name evidence="10" type="ORF">JM946_13815</name>
</gene>
<comment type="caution">
    <text evidence="10">The sequence shown here is derived from an EMBL/GenBank/DDBJ whole genome shotgun (WGS) entry which is preliminary data.</text>
</comment>
<dbReference type="EC" id="3.1.-.-" evidence="9"/>
<keyword evidence="6 9" id="KW-0378">Hydrolase</keyword>
<keyword evidence="3 9" id="KW-0540">Nuclease</keyword>
<evidence type="ECO:0000256" key="6">
    <source>
        <dbReference type="ARBA" id="ARBA00022801"/>
    </source>
</evidence>
<keyword evidence="5 9" id="KW-0255">Endonuclease</keyword>
<comment type="function">
    <text evidence="9">CRISPR (clustered regularly interspaced short palindromic repeat), is an adaptive immune system that provides protection against mobile genetic elements (viruses, transposable elements and conjugative plasmids). CRISPR clusters contain sequences complementary to antecedent mobile elements and target invading nucleic acids. CRISPR clusters are transcribed and processed into CRISPR RNA (crRNA). Functions as a ssRNA-specific endoribonuclease. Involved in the integration of spacer DNA into the CRISPR cassette.</text>
</comment>
<dbReference type="NCBIfam" id="TIGR01573">
    <property type="entry name" value="cas2"/>
    <property type="match status" value="1"/>
</dbReference>
<keyword evidence="7 9" id="KW-0460">Magnesium</keyword>
<comment type="subunit">
    <text evidence="9">Homodimer, forms a heterotetramer with a Cas1 homodimer.</text>
</comment>
<sequence>MREEHLYLVTYDISDQKRWRRVFNVMNGFGEWLQLSVFQCRLNRRRHAELVALLDGMIHHDQDHVLFVDLGPAEQVNPRVVSLGKDFEAVTRKPIVI</sequence>
<dbReference type="RefSeq" id="WP_203167835.1">
    <property type="nucleotide sequence ID" value="NZ_JAEVLS010000002.1"/>
</dbReference>
<reference evidence="10 11" key="1">
    <citation type="journal article" date="2021" name="Int. J. Syst. Evol. Microbiol.">
        <title>Steroidobacter gossypii sp. nov., isolated from soil of cotton cropping field.</title>
        <authorList>
            <person name="Huang R."/>
            <person name="Yang S."/>
            <person name="Zhen C."/>
            <person name="Liu W."/>
        </authorList>
    </citation>
    <scope>NUCLEOTIDE SEQUENCE [LARGE SCALE GENOMIC DNA]</scope>
    <source>
        <strain evidence="10 11">S1-65</strain>
    </source>
</reference>
<proteinExistence type="inferred from homology"/>
<keyword evidence="8 9" id="KW-0051">Antiviral defense</keyword>
<comment type="cofactor">
    <cofactor evidence="1 9">
        <name>Mg(2+)</name>
        <dbReference type="ChEBI" id="CHEBI:18420"/>
    </cofactor>
</comment>
<dbReference type="PANTHER" id="PTHR34405:SF3">
    <property type="entry name" value="CRISPR-ASSOCIATED ENDORIBONUCLEASE CAS2 3"/>
    <property type="match status" value="1"/>
</dbReference>
<evidence type="ECO:0000313" key="10">
    <source>
        <dbReference type="EMBL" id="MBM0105813.1"/>
    </source>
</evidence>
<keyword evidence="11" id="KW-1185">Reference proteome</keyword>
<dbReference type="InterPro" id="IPR021127">
    <property type="entry name" value="CRISPR_associated_Cas2"/>
</dbReference>
<evidence type="ECO:0000256" key="3">
    <source>
        <dbReference type="ARBA" id="ARBA00022722"/>
    </source>
</evidence>
<dbReference type="PANTHER" id="PTHR34405">
    <property type="entry name" value="CRISPR-ASSOCIATED ENDORIBONUCLEASE CAS2"/>
    <property type="match status" value="1"/>
</dbReference>
<evidence type="ECO:0000256" key="5">
    <source>
        <dbReference type="ARBA" id="ARBA00022759"/>
    </source>
</evidence>
<dbReference type="Pfam" id="PF09827">
    <property type="entry name" value="CRISPR_Cas2"/>
    <property type="match status" value="1"/>
</dbReference>
<name>A0ABS1WXW1_9GAMM</name>
<dbReference type="Gene3D" id="3.30.70.240">
    <property type="match status" value="1"/>
</dbReference>
<comment type="similarity">
    <text evidence="2 9">Belongs to the CRISPR-associated endoribonuclease Cas2 protein family.</text>
</comment>
<dbReference type="EMBL" id="JAEVLS010000002">
    <property type="protein sequence ID" value="MBM0105813.1"/>
    <property type="molecule type" value="Genomic_DNA"/>
</dbReference>
<keyword evidence="4 9" id="KW-0479">Metal-binding</keyword>
<dbReference type="Proteomes" id="UP000661077">
    <property type="component" value="Unassembled WGS sequence"/>
</dbReference>
<evidence type="ECO:0000256" key="8">
    <source>
        <dbReference type="ARBA" id="ARBA00023118"/>
    </source>
</evidence>
<dbReference type="CDD" id="cd09725">
    <property type="entry name" value="Cas2_I_II_III"/>
    <property type="match status" value="1"/>
</dbReference>